<evidence type="ECO:0000256" key="1">
    <source>
        <dbReference type="SAM" id="SignalP"/>
    </source>
</evidence>
<evidence type="ECO:0000259" key="2">
    <source>
        <dbReference type="Pfam" id="PF03354"/>
    </source>
</evidence>
<dbReference type="AlphaFoldDB" id="E1R3I1"/>
<feature type="signal peptide" evidence="1">
    <location>
        <begin position="1"/>
        <end position="23"/>
    </location>
</feature>
<evidence type="ECO:0000259" key="3">
    <source>
        <dbReference type="Pfam" id="PF20441"/>
    </source>
</evidence>
<dbReference type="KEGG" id="ssm:Spirs_2499"/>
<accession>E1R3I1</accession>
<dbReference type="OrthoDB" id="9760250at2"/>
<dbReference type="Pfam" id="PF20441">
    <property type="entry name" value="TerL_nuclease"/>
    <property type="match status" value="1"/>
</dbReference>
<dbReference type="EMBL" id="CP002116">
    <property type="protein sequence ID" value="ADK81612.1"/>
    <property type="molecule type" value="Genomic_DNA"/>
</dbReference>
<keyword evidence="5" id="KW-1185">Reference proteome</keyword>
<feature type="domain" description="Terminase large subunit-like endonuclease" evidence="3">
    <location>
        <begin position="280"/>
        <end position="557"/>
    </location>
</feature>
<keyword evidence="1" id="KW-0732">Signal</keyword>
<protein>
    <submittedName>
        <fullName evidence="4">Terminase</fullName>
    </submittedName>
</protein>
<dbReference type="RefSeq" id="WP_013255074.1">
    <property type="nucleotide sequence ID" value="NC_014364.1"/>
</dbReference>
<dbReference type="InterPro" id="IPR005021">
    <property type="entry name" value="Terminase_largesu-like"/>
</dbReference>
<dbReference type="Pfam" id="PF03354">
    <property type="entry name" value="TerL_ATPase"/>
    <property type="match status" value="1"/>
</dbReference>
<gene>
    <name evidence="4" type="ordered locus">Spirs_2499</name>
</gene>
<dbReference type="eggNOG" id="COG4626">
    <property type="taxonomic scope" value="Bacteria"/>
</dbReference>
<dbReference type="InterPro" id="IPR027417">
    <property type="entry name" value="P-loop_NTPase"/>
</dbReference>
<dbReference type="InterPro" id="IPR046461">
    <property type="entry name" value="TerL_ATPase"/>
</dbReference>
<dbReference type="PANTHER" id="PTHR41287:SF1">
    <property type="entry name" value="PROTEIN YMFN"/>
    <property type="match status" value="1"/>
</dbReference>
<dbReference type="PANTHER" id="PTHR41287">
    <property type="match status" value="1"/>
</dbReference>
<proteinExistence type="predicted"/>
<evidence type="ECO:0000313" key="5">
    <source>
        <dbReference type="Proteomes" id="UP000002318"/>
    </source>
</evidence>
<dbReference type="STRING" id="573413.Spirs_2499"/>
<organism evidence="4 5">
    <name type="scientific">Sediminispirochaeta smaragdinae (strain DSM 11293 / JCM 15392 / SEBR 4228)</name>
    <name type="common">Spirochaeta smaragdinae</name>
    <dbReference type="NCBI Taxonomy" id="573413"/>
    <lineage>
        <taxon>Bacteria</taxon>
        <taxon>Pseudomonadati</taxon>
        <taxon>Spirochaetota</taxon>
        <taxon>Spirochaetia</taxon>
        <taxon>Spirochaetales</taxon>
        <taxon>Spirochaetaceae</taxon>
        <taxon>Sediminispirochaeta</taxon>
    </lineage>
</organism>
<dbReference type="Proteomes" id="UP000002318">
    <property type="component" value="Chromosome"/>
</dbReference>
<dbReference type="GO" id="GO:0004519">
    <property type="term" value="F:endonuclease activity"/>
    <property type="evidence" value="ECO:0007669"/>
    <property type="project" value="InterPro"/>
</dbReference>
<dbReference type="HOGENOM" id="CLU_026632_6_2_12"/>
<name>E1R3I1_SEDSS</name>
<reference evidence="4 5" key="1">
    <citation type="journal article" date="2010" name="Stand. Genomic Sci.">
        <title>Complete genome sequence of Spirochaeta smaragdinae type strain (SEBR 4228).</title>
        <authorList>
            <person name="Mavromatis K."/>
            <person name="Yasawong M."/>
            <person name="Chertkov O."/>
            <person name="Lapidus A."/>
            <person name="Lucas S."/>
            <person name="Nolan M."/>
            <person name="Del Rio T.G."/>
            <person name="Tice H."/>
            <person name="Cheng J.F."/>
            <person name="Pitluck S."/>
            <person name="Liolios K."/>
            <person name="Ivanova N."/>
            <person name="Tapia R."/>
            <person name="Han C."/>
            <person name="Bruce D."/>
            <person name="Goodwin L."/>
            <person name="Pati A."/>
            <person name="Chen A."/>
            <person name="Palaniappan K."/>
            <person name="Land M."/>
            <person name="Hauser L."/>
            <person name="Chang Y.J."/>
            <person name="Jeffries C.D."/>
            <person name="Detter J.C."/>
            <person name="Rohde M."/>
            <person name="Brambilla E."/>
            <person name="Spring S."/>
            <person name="Goker M."/>
            <person name="Sikorski J."/>
            <person name="Woyke T."/>
            <person name="Bristow J."/>
            <person name="Eisen J.A."/>
            <person name="Markowitz V."/>
            <person name="Hugenholtz P."/>
            <person name="Klenk H.P."/>
            <person name="Kyrpides N.C."/>
        </authorList>
    </citation>
    <scope>NUCLEOTIDE SEQUENCE [LARGE SCALE GENOMIC DNA]</scope>
    <source>
        <strain evidence="5">DSM 11293 / JCM 15392 / SEBR 4228</strain>
    </source>
</reference>
<feature type="chain" id="PRO_5003150540" evidence="1">
    <location>
        <begin position="24"/>
        <end position="574"/>
    </location>
</feature>
<dbReference type="InterPro" id="IPR046462">
    <property type="entry name" value="TerL_nuclease"/>
</dbReference>
<evidence type="ECO:0000313" key="4">
    <source>
        <dbReference type="EMBL" id="ADK81612.1"/>
    </source>
</evidence>
<feature type="domain" description="Terminase large subunit-like ATPase" evidence="2">
    <location>
        <begin position="89"/>
        <end position="261"/>
    </location>
</feature>
<sequence length="574" mass="65780">MMWKRLVLVGLLMSSLFTYRQYAQDVASGKIVTCRWVKLAVARWEKDLLRQNTPEFPYYFDEKCANRYISFAQELEHTQGFSGKIVLEPWQQFAWANIFGWKSTATGLRRFRKAYREVARKNGKTVEGAAMMNACFHLDKEIGAEEFFLAVDRNQAKKGYDEAVRQNLRNPTLSRLTKEYRSSKRLVKINDPAAFMTPVSRDHKSQDSWNPHAILVDEYHAHATNELINVYESGMGARRQPLTIIITTAGTNINGPAYQEERTLVTKILEGSIEPVPEHIWGIIYSLDEGDRWEDPAVWIKSNPNMGVSFYRDYLEKRIAEAKGSPRKASDVLTKNFNIWLSSPTRWMDHSVWMRGSAPVAEEELVGRGARGGLDLSMTTDITALCWAFGEKDGRYPLLWRFFIPEEGLLDRCHRDQVDYRSWIDEGWMIATPGQTVNYEIVLEVLRQDANTFGGRSIGYDPWHAGEFERELEGEIELVKYPQRYSGMTVPTQLFERMVIDGKIAHGDNPVASWMMSNVELKDDRQGNIMPMKPKRDSYGKRIDGIVAAIMALHQVVENGSDGSVYDSQEVLVL</sequence>
<dbReference type="Gene3D" id="3.40.50.300">
    <property type="entry name" value="P-loop containing nucleotide triphosphate hydrolases"/>
    <property type="match status" value="1"/>
</dbReference>